<keyword evidence="3" id="KW-1133">Transmembrane helix</keyword>
<dbReference type="Pfam" id="PF08205">
    <property type="entry name" value="C2-set_2"/>
    <property type="match status" value="1"/>
</dbReference>
<dbReference type="SMART" id="SM00409">
    <property type="entry name" value="IG"/>
    <property type="match status" value="1"/>
</dbReference>
<evidence type="ECO:0000256" key="4">
    <source>
        <dbReference type="ARBA" id="ARBA00023136"/>
    </source>
</evidence>
<feature type="non-terminal residue" evidence="8">
    <location>
        <position position="197"/>
    </location>
</feature>
<keyword evidence="2" id="KW-0812">Transmembrane</keyword>
<dbReference type="Proteomes" id="UP000695000">
    <property type="component" value="Unplaced"/>
</dbReference>
<sequence length="197" mass="22557">MGMVAGEERRFRLTRSYASIDYLELVMPRYAIRGGDVILKCNHSVPPEQLYKVEWQKAGTKIFQYIKGRSPPFRFFTTSGAELNKNYSNEKQLQLSKLDFSASGLYSCVVSMETPIFSKDSESHMLTVIEPQNRDPIVTFNKGTYEIGEILLANCTTAPARPPPHITWLINGEKVIFCESSFEHLIFSEKKRKKYVT</sequence>
<dbReference type="GeneID" id="108557502"/>
<evidence type="ECO:0000256" key="1">
    <source>
        <dbReference type="ARBA" id="ARBA00004167"/>
    </source>
</evidence>
<dbReference type="InterPro" id="IPR013162">
    <property type="entry name" value="CD80_C2-set"/>
</dbReference>
<dbReference type="PANTHER" id="PTHR21261:SF3">
    <property type="entry name" value="BEATEN PATH VII"/>
    <property type="match status" value="1"/>
</dbReference>
<dbReference type="InterPro" id="IPR003599">
    <property type="entry name" value="Ig_sub"/>
</dbReference>
<keyword evidence="5" id="KW-1015">Disulfide bond</keyword>
<protein>
    <submittedName>
        <fullName evidence="8">Nectin-1-like</fullName>
    </submittedName>
</protein>
<dbReference type="InterPro" id="IPR013783">
    <property type="entry name" value="Ig-like_fold"/>
</dbReference>
<organism evidence="7 8">
    <name type="scientific">Nicrophorus vespilloides</name>
    <name type="common">Boreal carrion beetle</name>
    <dbReference type="NCBI Taxonomy" id="110193"/>
    <lineage>
        <taxon>Eukaryota</taxon>
        <taxon>Metazoa</taxon>
        <taxon>Ecdysozoa</taxon>
        <taxon>Arthropoda</taxon>
        <taxon>Hexapoda</taxon>
        <taxon>Insecta</taxon>
        <taxon>Pterygota</taxon>
        <taxon>Neoptera</taxon>
        <taxon>Endopterygota</taxon>
        <taxon>Coleoptera</taxon>
        <taxon>Polyphaga</taxon>
        <taxon>Staphyliniformia</taxon>
        <taxon>Silphidae</taxon>
        <taxon>Nicrophorinae</taxon>
        <taxon>Nicrophorus</taxon>
    </lineage>
</organism>
<dbReference type="RefSeq" id="XP_017769516.1">
    <property type="nucleotide sequence ID" value="XM_017914027.1"/>
</dbReference>
<evidence type="ECO:0000313" key="8">
    <source>
        <dbReference type="RefSeq" id="XP_017769516.1"/>
    </source>
</evidence>
<accession>A0ABM1M4L6</accession>
<evidence type="ECO:0000313" key="7">
    <source>
        <dbReference type="Proteomes" id="UP000695000"/>
    </source>
</evidence>
<dbReference type="InterPro" id="IPR013106">
    <property type="entry name" value="Ig_V-set"/>
</dbReference>
<comment type="subcellular location">
    <subcellularLocation>
        <location evidence="1">Membrane</location>
        <topology evidence="1">Single-pass membrane protein</topology>
    </subcellularLocation>
</comment>
<evidence type="ECO:0000256" key="3">
    <source>
        <dbReference type="ARBA" id="ARBA00022989"/>
    </source>
</evidence>
<proteinExistence type="predicted"/>
<name>A0ABM1M4L6_NICVS</name>
<keyword evidence="7" id="KW-1185">Reference proteome</keyword>
<dbReference type="SUPFAM" id="SSF48726">
    <property type="entry name" value="Immunoglobulin"/>
    <property type="match status" value="1"/>
</dbReference>
<dbReference type="PANTHER" id="PTHR21261">
    <property type="entry name" value="BEAT PROTEIN"/>
    <property type="match status" value="1"/>
</dbReference>
<reference evidence="8" key="1">
    <citation type="submission" date="2025-08" db="UniProtKB">
        <authorList>
            <consortium name="RefSeq"/>
        </authorList>
    </citation>
    <scope>IDENTIFICATION</scope>
    <source>
        <tissue evidence="8">Whole Larva</tissue>
    </source>
</reference>
<dbReference type="InterPro" id="IPR036179">
    <property type="entry name" value="Ig-like_dom_sf"/>
</dbReference>
<dbReference type="Gene3D" id="2.60.40.10">
    <property type="entry name" value="Immunoglobulins"/>
    <property type="match status" value="1"/>
</dbReference>
<dbReference type="PROSITE" id="PS50835">
    <property type="entry name" value="IG_LIKE"/>
    <property type="match status" value="2"/>
</dbReference>
<evidence type="ECO:0000256" key="5">
    <source>
        <dbReference type="ARBA" id="ARBA00023157"/>
    </source>
</evidence>
<feature type="domain" description="Ig-like" evidence="6">
    <location>
        <begin position="136"/>
        <end position="197"/>
    </location>
</feature>
<evidence type="ECO:0000259" key="6">
    <source>
        <dbReference type="PROSITE" id="PS50835"/>
    </source>
</evidence>
<feature type="domain" description="Ig-like" evidence="6">
    <location>
        <begin position="34"/>
        <end position="118"/>
    </location>
</feature>
<evidence type="ECO:0000256" key="2">
    <source>
        <dbReference type="ARBA" id="ARBA00022692"/>
    </source>
</evidence>
<dbReference type="InterPro" id="IPR007110">
    <property type="entry name" value="Ig-like_dom"/>
</dbReference>
<keyword evidence="4" id="KW-0472">Membrane</keyword>
<gene>
    <name evidence="8" type="primary">LOC108557502</name>
</gene>
<dbReference type="Pfam" id="PF07686">
    <property type="entry name" value="V-set"/>
    <property type="match status" value="1"/>
</dbReference>